<organism evidence="19 20">
    <name type="scientific">Meganyctiphanes norvegica</name>
    <name type="common">Northern krill</name>
    <name type="synonym">Thysanopoda norvegica</name>
    <dbReference type="NCBI Taxonomy" id="48144"/>
    <lineage>
        <taxon>Eukaryota</taxon>
        <taxon>Metazoa</taxon>
        <taxon>Ecdysozoa</taxon>
        <taxon>Arthropoda</taxon>
        <taxon>Crustacea</taxon>
        <taxon>Multicrustacea</taxon>
        <taxon>Malacostraca</taxon>
        <taxon>Eumalacostraca</taxon>
        <taxon>Eucarida</taxon>
        <taxon>Euphausiacea</taxon>
        <taxon>Euphausiidae</taxon>
        <taxon>Meganyctiphanes</taxon>
    </lineage>
</organism>
<keyword evidence="6" id="KW-0808">Transferase</keyword>
<feature type="non-terminal residue" evidence="19">
    <location>
        <position position="421"/>
    </location>
</feature>
<evidence type="ECO:0000256" key="8">
    <source>
        <dbReference type="ARBA" id="ARBA00022824"/>
    </source>
</evidence>
<evidence type="ECO:0000256" key="1">
    <source>
        <dbReference type="ARBA" id="ARBA00004240"/>
    </source>
</evidence>
<dbReference type="GO" id="GO:0006004">
    <property type="term" value="P:fucose metabolic process"/>
    <property type="evidence" value="ECO:0007669"/>
    <property type="project" value="UniProtKB-KW"/>
</dbReference>
<keyword evidence="11" id="KW-0325">Glycoprotein</keyword>
<dbReference type="InterPro" id="IPR019378">
    <property type="entry name" value="GDP-Fuc_O-FucTrfase"/>
</dbReference>
<keyword evidence="20" id="KW-1185">Reference proteome</keyword>
<keyword evidence="7" id="KW-0732">Signal</keyword>
<proteinExistence type="inferred from homology"/>
<evidence type="ECO:0000313" key="20">
    <source>
        <dbReference type="Proteomes" id="UP001497623"/>
    </source>
</evidence>
<dbReference type="GO" id="GO:0046922">
    <property type="term" value="F:peptide-O-fucosyltransferase activity"/>
    <property type="evidence" value="ECO:0007669"/>
    <property type="project" value="UniProtKB-EC"/>
</dbReference>
<evidence type="ECO:0000256" key="12">
    <source>
        <dbReference type="ARBA" id="ARBA00023253"/>
    </source>
</evidence>
<comment type="pathway">
    <text evidence="3">Protein modification; protein glycosylation.</text>
</comment>
<dbReference type="PANTHER" id="PTHR13398:SF0">
    <property type="entry name" value="GDP-FUCOSE PROTEIN O-FUCOSYLTRANSFERASE 2"/>
    <property type="match status" value="1"/>
</dbReference>
<evidence type="ECO:0000256" key="6">
    <source>
        <dbReference type="ARBA" id="ARBA00022679"/>
    </source>
</evidence>
<dbReference type="Gene3D" id="3.40.50.11340">
    <property type="match status" value="1"/>
</dbReference>
<dbReference type="FunFam" id="3.40.50.11350:FF:000002">
    <property type="entry name" value="GDP-fucose protein O-fucosyltransferase 2"/>
    <property type="match status" value="1"/>
</dbReference>
<dbReference type="GO" id="GO:0005783">
    <property type="term" value="C:endoplasmic reticulum"/>
    <property type="evidence" value="ECO:0007669"/>
    <property type="project" value="UniProtKB-SubCell"/>
</dbReference>
<evidence type="ECO:0000256" key="14">
    <source>
        <dbReference type="ARBA" id="ARBA00025803"/>
    </source>
</evidence>
<dbReference type="EMBL" id="CAXKWB010034246">
    <property type="protein sequence ID" value="CAL4144320.1"/>
    <property type="molecule type" value="Genomic_DNA"/>
</dbReference>
<dbReference type="GO" id="GO:0005794">
    <property type="term" value="C:Golgi apparatus"/>
    <property type="evidence" value="ECO:0007669"/>
    <property type="project" value="UniProtKB-SubCell"/>
</dbReference>
<keyword evidence="13" id="KW-0119">Carbohydrate metabolism</keyword>
<evidence type="ECO:0000256" key="18">
    <source>
        <dbReference type="ARBA" id="ARBA00048647"/>
    </source>
</evidence>
<evidence type="ECO:0000256" key="5">
    <source>
        <dbReference type="ARBA" id="ARBA00022676"/>
    </source>
</evidence>
<comment type="subcellular location">
    <subcellularLocation>
        <location evidence="1">Endoplasmic reticulum</location>
    </subcellularLocation>
    <subcellularLocation>
        <location evidence="2">Golgi apparatus</location>
    </subcellularLocation>
</comment>
<evidence type="ECO:0000256" key="16">
    <source>
        <dbReference type="ARBA" id="ARBA00033083"/>
    </source>
</evidence>
<gene>
    <name evidence="19" type="ORF">MNOR_LOCUS29493</name>
</gene>
<name>A0AAV2RXD9_MEGNR</name>
<evidence type="ECO:0000256" key="9">
    <source>
        <dbReference type="ARBA" id="ARBA00023034"/>
    </source>
</evidence>
<keyword evidence="12" id="KW-0294">Fucose metabolism</keyword>
<sequence>MENRMIESRFLFVKSIWEGSNEMVKEVLRKDGTKKKARYLLYSVNPGEGFNLRRDVYMRVANLVHKLNEKEHWILVLPPWAGIYHWHNDRGSGSISPWSFFFDILSLSKWVPVMEYHEWAEKRDGEFIFVSFVFLRYSMGWFSTWRTQYEPCRPHIDHTGGWESASGWQAWLWGSHLHVGNFSCLSVQGQAQTLLPLIEEQNGRSILFGRAETVLHDEYGGNWYWSARRSMRFAKHLKKEADQFRAKYLDSDDQRDKTEVEDDWRDTKKRHDSAIGGPYLGVHLRRQDFLHARGDQVPSLKLAAKQISKLLVGHNIDNVFIATDAPDVEFSDLKGYLEGYNVWRYKPNPEFQNNWGDGGVAIVDQIICSHARYFIGSYESTFSFRIQEEREILGFSTKSSFNRLCGKKKPCEQPSKWTIVY</sequence>
<dbReference type="Proteomes" id="UP001497623">
    <property type="component" value="Unassembled WGS sequence"/>
</dbReference>
<dbReference type="AlphaFoldDB" id="A0AAV2RXD9"/>
<dbReference type="InterPro" id="IPR045130">
    <property type="entry name" value="OFUT2-like"/>
</dbReference>
<keyword evidence="8" id="KW-0256">Endoplasmic reticulum</keyword>
<keyword evidence="9" id="KW-0333">Golgi apparatus</keyword>
<evidence type="ECO:0000256" key="11">
    <source>
        <dbReference type="ARBA" id="ARBA00023180"/>
    </source>
</evidence>
<keyword evidence="10" id="KW-1015">Disulfide bond</keyword>
<evidence type="ECO:0000256" key="17">
    <source>
        <dbReference type="ARBA" id="ARBA00047273"/>
    </source>
</evidence>
<dbReference type="Pfam" id="PF10250">
    <property type="entry name" value="O-FucT"/>
    <property type="match status" value="1"/>
</dbReference>
<reference evidence="19 20" key="1">
    <citation type="submission" date="2024-05" db="EMBL/GenBank/DDBJ databases">
        <authorList>
            <person name="Wallberg A."/>
        </authorList>
    </citation>
    <scope>NUCLEOTIDE SEQUENCE [LARGE SCALE GENOMIC DNA]</scope>
</reference>
<comment type="catalytic activity">
    <reaction evidence="18">
        <text>L-seryl-[protein] + GDP-beta-L-fucose = 3-O-(alpha-L-fucosyl)-L-seryl-[protein] + GDP + H(+)</text>
        <dbReference type="Rhea" id="RHEA:63644"/>
        <dbReference type="Rhea" id="RHEA-COMP:9863"/>
        <dbReference type="Rhea" id="RHEA-COMP:17914"/>
        <dbReference type="ChEBI" id="CHEBI:15378"/>
        <dbReference type="ChEBI" id="CHEBI:29999"/>
        <dbReference type="ChEBI" id="CHEBI:57273"/>
        <dbReference type="ChEBI" id="CHEBI:58189"/>
        <dbReference type="ChEBI" id="CHEBI:189632"/>
        <dbReference type="EC" id="2.4.1.221"/>
    </reaction>
    <physiologicalReaction direction="left-to-right" evidence="18">
        <dbReference type="Rhea" id="RHEA:63645"/>
    </physiologicalReaction>
</comment>
<evidence type="ECO:0000256" key="3">
    <source>
        <dbReference type="ARBA" id="ARBA00004922"/>
    </source>
</evidence>
<evidence type="ECO:0000256" key="2">
    <source>
        <dbReference type="ARBA" id="ARBA00004555"/>
    </source>
</evidence>
<comment type="similarity">
    <text evidence="14">Belongs to the glycosyltransferase 68 family.</text>
</comment>
<evidence type="ECO:0000256" key="15">
    <source>
        <dbReference type="ARBA" id="ARBA00026232"/>
    </source>
</evidence>
<evidence type="ECO:0000256" key="13">
    <source>
        <dbReference type="ARBA" id="ARBA00023277"/>
    </source>
</evidence>
<comment type="caution">
    <text evidence="19">The sequence shown here is derived from an EMBL/GenBank/DDBJ whole genome shotgun (WGS) entry which is preliminary data.</text>
</comment>
<accession>A0AAV2RXD9</accession>
<evidence type="ECO:0000256" key="7">
    <source>
        <dbReference type="ARBA" id="ARBA00022729"/>
    </source>
</evidence>
<dbReference type="EC" id="2.4.1.221" evidence="4"/>
<dbReference type="Gene3D" id="3.40.50.11350">
    <property type="match status" value="1"/>
</dbReference>
<protein>
    <recommendedName>
        <fullName evidence="15">GDP-fucose protein O-fucosyltransferase 2</fullName>
        <ecNumber evidence="4">2.4.1.221</ecNumber>
    </recommendedName>
    <alternativeName>
        <fullName evidence="16">Peptide-O-fucosyltransferase 2</fullName>
    </alternativeName>
</protein>
<dbReference type="PANTHER" id="PTHR13398">
    <property type="entry name" value="GDP-FUCOSE PROTEIN O-FUCOSYLTRANSFERASE 2"/>
    <property type="match status" value="1"/>
</dbReference>
<comment type="catalytic activity">
    <reaction evidence="17">
        <text>L-threonyl-[protein] + GDP-beta-L-fucose = 3-O-(alpha-L-fucosyl)-L-threonyl-[protein] + GDP + H(+)</text>
        <dbReference type="Rhea" id="RHEA:70491"/>
        <dbReference type="Rhea" id="RHEA-COMP:11060"/>
        <dbReference type="Rhea" id="RHEA-COMP:17915"/>
        <dbReference type="ChEBI" id="CHEBI:15378"/>
        <dbReference type="ChEBI" id="CHEBI:30013"/>
        <dbReference type="ChEBI" id="CHEBI:57273"/>
        <dbReference type="ChEBI" id="CHEBI:58189"/>
        <dbReference type="ChEBI" id="CHEBI:189631"/>
        <dbReference type="EC" id="2.4.1.221"/>
    </reaction>
    <physiologicalReaction direction="left-to-right" evidence="17">
        <dbReference type="Rhea" id="RHEA:70492"/>
    </physiologicalReaction>
</comment>
<evidence type="ECO:0000313" key="19">
    <source>
        <dbReference type="EMBL" id="CAL4144320.1"/>
    </source>
</evidence>
<evidence type="ECO:0000256" key="10">
    <source>
        <dbReference type="ARBA" id="ARBA00023157"/>
    </source>
</evidence>
<keyword evidence="5" id="KW-0328">Glycosyltransferase</keyword>
<dbReference type="CDD" id="cd11298">
    <property type="entry name" value="O-FucT-2"/>
    <property type="match status" value="1"/>
</dbReference>
<evidence type="ECO:0000256" key="4">
    <source>
        <dbReference type="ARBA" id="ARBA00012196"/>
    </source>
</evidence>